<dbReference type="Pfam" id="PF04213">
    <property type="entry name" value="HtaA"/>
    <property type="match status" value="2"/>
</dbReference>
<evidence type="ECO:0000256" key="2">
    <source>
        <dbReference type="SAM" id="SignalP"/>
    </source>
</evidence>
<protein>
    <submittedName>
        <fullName evidence="4">HtaA domain-containing protein</fullName>
    </submittedName>
</protein>
<feature type="domain" description="Htaa" evidence="3">
    <location>
        <begin position="49"/>
        <end position="201"/>
    </location>
</feature>
<dbReference type="InterPro" id="IPR007331">
    <property type="entry name" value="Htaa"/>
</dbReference>
<evidence type="ECO:0000313" key="5">
    <source>
        <dbReference type="Proteomes" id="UP001284601"/>
    </source>
</evidence>
<dbReference type="SUPFAM" id="SSF101898">
    <property type="entry name" value="NHL repeat"/>
    <property type="match status" value="1"/>
</dbReference>
<evidence type="ECO:0000313" key="4">
    <source>
        <dbReference type="EMBL" id="MDW5595424.1"/>
    </source>
</evidence>
<dbReference type="PANTHER" id="PTHR44170:SF6">
    <property type="entry name" value="CONTACTIN"/>
    <property type="match status" value="1"/>
</dbReference>
<keyword evidence="2" id="KW-0732">Signal</keyword>
<dbReference type="Gene3D" id="2.60.40.10">
    <property type="entry name" value="Immunoglobulins"/>
    <property type="match status" value="1"/>
</dbReference>
<sequence length="1098" mass="114945">MSHRTISRSAWQALIAALLAAAMLVATAATAPARADAAGAVAITEGEGLLWGMKLSWRNYTGIGTWSGGVEYLGGADGYRWPFRSGSYDPETHRAELQFGGTVRWTGHEGALDMTMSDPRLTIDGDDARLSVKVISRSESTGRLEDFGEISLVTIALRADALRVADGRTSWSALATALTADGARAFSRNYPTGNPMDSVSTTYTGPGGLPRSTEEPLVAAGSLALSETARVTPDPERKTYGIHYDYGHNLLHTVVGGGDGLVALDPATLAPVGTPFGSSQSVMFENYPASTGDPNTGMLFDSRAGTTYAFEWDSAARSYSQTTLPGTFTANVLTYDRHSGRLFAANGDELVTWKRESGAWVQTRYTRRGVSMNADARAALAVDGYGDVVVTAASQRPVRLTFDGTTATASYLPGDYSNPTAVQEQFNKPTTVQPIPSGGFYLTNYHGQVFTAQRDEDGVIRQVGERVRLGLGTVLASAMDIGSGSFMAVDTATNRIGFVERSKAAGVLSVGSPIGVFVLNPVAVAAGANGTVYVSSERSLIKYERVAYAASVTTAPQDVTIPLAAGVESGTATFTAAATGRGWGGTTATPTVRWQTRAGATGRFADIPGATAGTLTLPVTADDNGRQVRAIFTNVAGQVAAPATITVNTAAAIAVQPADVAVTSGTTAELKVMPVGNPAPQIQWQRKVGGFWTDVDAESGDFDVDGGFLRVPNAAVEMDGAQFRARLRNQITPGSDAWSTVFTRTVTLKVSAPVTSAVTFGGGTLDWGFANRWRCYIVGNVARGGIVVSGGATQVPGTLATGNLCDGRDAGSEIVRFGIRGGSYDPATKALELRLRGSVRFWGHDYHVPGSTRPQLDTTFSNLRLVANGATGTLYADTNGSTMEAPDPVSRTNVPLVTVTLPSDPVGRDGGLDWSGLETALTSAGRAVFGNYPEGEPFDPIALSATFGTPEPDPQPQVTPVIPAPPTTPVAPVAPQPVKALEAIVPGKTALTVNARRVAQIARLNCPAGGRACTVTVPKRVTLKIAGKRLRAIVLAPRTIAAGRSATVRVQLTKAAAKRLAGRRTTVSVRVKVSARGGRTVTRVVKVTLKGAKKKASR</sequence>
<evidence type="ECO:0000256" key="1">
    <source>
        <dbReference type="ARBA" id="ARBA00023157"/>
    </source>
</evidence>
<name>A0ABU4HRQ5_9ACTN</name>
<keyword evidence="5" id="KW-1185">Reference proteome</keyword>
<keyword evidence="1" id="KW-1015">Disulfide bond</keyword>
<feature type="chain" id="PRO_5047337365" evidence="2">
    <location>
        <begin position="29"/>
        <end position="1098"/>
    </location>
</feature>
<accession>A0ABU4HRQ5</accession>
<dbReference type="InterPro" id="IPR013783">
    <property type="entry name" value="Ig-like_fold"/>
</dbReference>
<feature type="domain" description="Htaa" evidence="3">
    <location>
        <begin position="762"/>
        <end position="944"/>
    </location>
</feature>
<dbReference type="PANTHER" id="PTHR44170">
    <property type="entry name" value="PROTEIN SIDEKICK"/>
    <property type="match status" value="1"/>
</dbReference>
<evidence type="ECO:0000259" key="3">
    <source>
        <dbReference type="Pfam" id="PF04213"/>
    </source>
</evidence>
<gene>
    <name evidence="4" type="ORF">R7226_13830</name>
</gene>
<organism evidence="4 5">
    <name type="scientific">Conexibacter stalactiti</name>
    <dbReference type="NCBI Taxonomy" id="1940611"/>
    <lineage>
        <taxon>Bacteria</taxon>
        <taxon>Bacillati</taxon>
        <taxon>Actinomycetota</taxon>
        <taxon>Thermoleophilia</taxon>
        <taxon>Solirubrobacterales</taxon>
        <taxon>Conexibacteraceae</taxon>
        <taxon>Conexibacter</taxon>
    </lineage>
</organism>
<dbReference type="EMBL" id="JAWSTH010000033">
    <property type="protein sequence ID" value="MDW5595424.1"/>
    <property type="molecule type" value="Genomic_DNA"/>
</dbReference>
<comment type="caution">
    <text evidence="4">The sequence shown here is derived from an EMBL/GenBank/DDBJ whole genome shotgun (WGS) entry which is preliminary data.</text>
</comment>
<reference evidence="5" key="1">
    <citation type="submission" date="2023-07" db="EMBL/GenBank/DDBJ databases">
        <title>Conexibacter stalactiti sp. nov., isolated from stalactites in a lava cave and emended description of the genus Conexibacter.</title>
        <authorList>
            <person name="Lee S.D."/>
        </authorList>
    </citation>
    <scope>NUCLEOTIDE SEQUENCE [LARGE SCALE GENOMIC DNA]</scope>
    <source>
        <strain evidence="5">KCTC 39840</strain>
    </source>
</reference>
<feature type="signal peptide" evidence="2">
    <location>
        <begin position="1"/>
        <end position="28"/>
    </location>
</feature>
<dbReference type="RefSeq" id="WP_318597760.1">
    <property type="nucleotide sequence ID" value="NZ_JAWSTH010000033.1"/>
</dbReference>
<proteinExistence type="predicted"/>
<dbReference type="Proteomes" id="UP001284601">
    <property type="component" value="Unassembled WGS sequence"/>
</dbReference>